<dbReference type="AlphaFoldDB" id="A0A248TJ76"/>
<evidence type="ECO:0000313" key="2">
    <source>
        <dbReference type="EMBL" id="ASV68189.1"/>
    </source>
</evidence>
<organism evidence="2 3">
    <name type="scientific">Cytobacillus kochii</name>
    <dbReference type="NCBI Taxonomy" id="859143"/>
    <lineage>
        <taxon>Bacteria</taxon>
        <taxon>Bacillati</taxon>
        <taxon>Bacillota</taxon>
        <taxon>Bacilli</taxon>
        <taxon>Bacillales</taxon>
        <taxon>Bacillaceae</taxon>
        <taxon>Cytobacillus</taxon>
    </lineage>
</organism>
<dbReference type="CDD" id="cd00298">
    <property type="entry name" value="ACD_sHsps_p23-like"/>
    <property type="match status" value="1"/>
</dbReference>
<dbReference type="Pfam" id="PF13349">
    <property type="entry name" value="DUF4097"/>
    <property type="match status" value="1"/>
</dbReference>
<dbReference type="Proteomes" id="UP000215137">
    <property type="component" value="Chromosome"/>
</dbReference>
<name>A0A248TJ76_9BACI</name>
<keyword evidence="3" id="KW-1185">Reference proteome</keyword>
<dbReference type="Gene3D" id="2.160.20.120">
    <property type="match status" value="1"/>
</dbReference>
<dbReference type="RefSeq" id="WP_095371759.1">
    <property type="nucleotide sequence ID" value="NZ_CP022983.1"/>
</dbReference>
<evidence type="ECO:0000313" key="3">
    <source>
        <dbReference type="Proteomes" id="UP000215137"/>
    </source>
</evidence>
<sequence>MIKKLLLIGGLLVCVGGVGFAFTYGQLQAENVSETKTIEEAFNNVELKTDNAQVILAPTDGEAEVRLSGEMKGKEHEDFKVSVAGDTLKVEHQTDKRTFRLFSFDLEEFNKQIEVYLPREAYEEISVESSNGVIDVSELNANQVILDTKNGKLRLKQLDSDYIHAKTSNGAIIANDIQGEIKAQTSNGAIQMSLPTIHSPLDLATSNGAIIVEVEEAVNNTTITANTSNGSVHILGSNEGNRIIGDGSVEVKLKTSNGRIELTEK</sequence>
<protein>
    <recommendedName>
        <fullName evidence="1">DUF4097 domain-containing protein</fullName>
    </recommendedName>
</protein>
<feature type="domain" description="DUF4097" evidence="1">
    <location>
        <begin position="43"/>
        <end position="177"/>
    </location>
</feature>
<dbReference type="OrthoDB" id="2588856at2"/>
<dbReference type="EMBL" id="CP022983">
    <property type="protein sequence ID" value="ASV68189.1"/>
    <property type="molecule type" value="Genomic_DNA"/>
</dbReference>
<dbReference type="KEGG" id="bko:CKF48_13170"/>
<dbReference type="InterPro" id="IPR025164">
    <property type="entry name" value="Toastrack_DUF4097"/>
</dbReference>
<gene>
    <name evidence="2" type="ORF">CKF48_13170</name>
</gene>
<reference evidence="2 3" key="1">
    <citation type="submission" date="2017-08" db="EMBL/GenBank/DDBJ databases">
        <title>Complete Genome Sequence of Bacillus kochii Oregon-R-modENCODE STRAIN BDGP4, isolated from Drosophila melanogaster gut.</title>
        <authorList>
            <person name="Wan K.H."/>
            <person name="Yu C."/>
            <person name="Park S."/>
            <person name="Hammonds A.S."/>
            <person name="Booth B.W."/>
            <person name="Celniker S.E."/>
        </authorList>
    </citation>
    <scope>NUCLEOTIDE SEQUENCE [LARGE SCALE GENOMIC DNA]</scope>
    <source>
        <strain evidence="2 3">BDGP4</strain>
    </source>
</reference>
<accession>A0A248TJ76</accession>
<proteinExistence type="predicted"/>
<evidence type="ECO:0000259" key="1">
    <source>
        <dbReference type="Pfam" id="PF13349"/>
    </source>
</evidence>